<comment type="caution">
    <text evidence="1">The sequence shown here is derived from an EMBL/GenBank/DDBJ whole genome shotgun (WGS) entry which is preliminary data.</text>
</comment>
<dbReference type="InterPro" id="IPR038225">
    <property type="entry name" value="TagF_sf"/>
</dbReference>
<accession>A0A2A5JJT6</accession>
<evidence type="ECO:0000313" key="2">
    <source>
        <dbReference type="Proteomes" id="UP000228621"/>
    </source>
</evidence>
<evidence type="ECO:0000313" key="1">
    <source>
        <dbReference type="EMBL" id="PCK29700.1"/>
    </source>
</evidence>
<dbReference type="OrthoDB" id="9801841at2"/>
<dbReference type="InterPro" id="IPR017748">
    <property type="entry name" value="TagF"/>
</dbReference>
<dbReference type="Gene3D" id="3.40.1730.10">
    <property type="entry name" value="pa0076 domain"/>
    <property type="match status" value="1"/>
</dbReference>
<proteinExistence type="predicted"/>
<reference evidence="2" key="1">
    <citation type="journal article" date="2019" name="Genome Announc.">
        <title>Draft Genome Sequence of Pseudoalteromonas piscicida Strain 36Y ROTHPW, an Hypersaline Seawater Isolate from the South Coast of Sonora, Mexico.</title>
        <authorList>
            <person name="Sanchez-Diaz R."/>
            <person name="Molina-Garza Z.J."/>
            <person name="Cruz-Suarez L.E."/>
            <person name="Selvin J."/>
            <person name="Kiran G.S."/>
            <person name="Ibarra-Gamez J.C."/>
            <person name="Gomez-Gil B."/>
            <person name="Galaviz-Silva L."/>
        </authorList>
    </citation>
    <scope>NUCLEOTIDE SEQUENCE [LARGE SCALE GENOMIC DNA]</scope>
    <source>
        <strain evidence="2">36Y_RITHPW</strain>
    </source>
</reference>
<dbReference type="Proteomes" id="UP000228621">
    <property type="component" value="Unassembled WGS sequence"/>
</dbReference>
<dbReference type="AlphaFoldDB" id="A0A2A5JJT6"/>
<name>A0A2A5JJT6_PSEO7</name>
<organism evidence="1 2">
    <name type="scientific">Pseudoalteromonas piscicida</name>
    <dbReference type="NCBI Taxonomy" id="43662"/>
    <lineage>
        <taxon>Bacteria</taxon>
        <taxon>Pseudomonadati</taxon>
        <taxon>Pseudomonadota</taxon>
        <taxon>Gammaproteobacteria</taxon>
        <taxon>Alteromonadales</taxon>
        <taxon>Pseudoalteromonadaceae</taxon>
        <taxon>Pseudoalteromonas</taxon>
    </lineage>
</organism>
<dbReference type="EMBL" id="NKHF01000105">
    <property type="protein sequence ID" value="PCK29700.1"/>
    <property type="molecule type" value="Genomic_DNA"/>
</dbReference>
<protein>
    <submittedName>
        <fullName evidence="1">Type VI secretion-associated protein</fullName>
    </submittedName>
</protein>
<dbReference type="RefSeq" id="WP_099644002.1">
    <property type="nucleotide sequence ID" value="NZ_NKHF01000105.1"/>
</dbReference>
<gene>
    <name evidence="1" type="ORF">CEX98_21250</name>
</gene>
<sequence>MFGFFNSKKVAKVPTTQPFGFMGKSPIQADFIKFNVDSREAITLERWLQEGYADMNRQAQGQDSVAQKEQSTLFFIASGQDENCLLGTLQPSEDKSGRQYPFCSFVLSSNADYKQNPAFLFSECDSAFKSLSLNHELIRNCSNVEQMRRSAQALKQVSDLVSMPIDFDKAMSALRASPIQRVWDALELGDLDQRAQLIGQVMSALKMVKNQGCLRCQFGLKLPMPQMGEDTHLLGAFWLHLITNMVADHHWQPWCFYNYGQLSQRASLVVYCRPMPASYFSSVWLEHNSLSTTINLTGTLPQHPVTPHMYELAKASNMSVFDALRSWSKL</sequence>
<dbReference type="NCBIfam" id="TIGR03373">
    <property type="entry name" value="VI_minor_4"/>
    <property type="match status" value="1"/>
</dbReference>
<dbReference type="Pfam" id="PF09867">
    <property type="entry name" value="TagF_N"/>
    <property type="match status" value="1"/>
</dbReference>
<keyword evidence="2" id="KW-1185">Reference proteome</keyword>